<gene>
    <name evidence="2" type="ORF">KBTEX_03479</name>
</gene>
<feature type="region of interest" description="Disordered" evidence="1">
    <location>
        <begin position="246"/>
        <end position="278"/>
    </location>
</feature>
<proteinExistence type="predicted"/>
<sequence>MRAGDIVNDGVEVLPAVDEHGSRVHFHLPQLTVRGAVAEAEETLLLPAGPVDLPRQHGRGKRVQIADVQGGDLTAGVTVECEGRVVGVRDTPRRRLDEQLRGNVEVKALPEVRPLGTAALHRLTPLVQGLQHNLGPVFQRPDGHDQPPARHTAGHGQTQSQHILAAGEHRLERGRAHGTGVEQRHEMPANRFVDARQSHCGGVGLGDRTRRSDPKTAHRDGLDERLQCCEPPPQHMLAGCLSLNGTARRQAPPTPGPETAPAGRPHRPYPPGATSRKGYVCESVRMPGIMPSSGDR</sequence>
<organism evidence="2">
    <name type="scientific">uncultured organism</name>
    <dbReference type="NCBI Taxonomy" id="155900"/>
    <lineage>
        <taxon>unclassified sequences</taxon>
        <taxon>environmental samples</taxon>
    </lineage>
</organism>
<name>A0A5B8RHY8_9ZZZZ</name>
<evidence type="ECO:0000256" key="1">
    <source>
        <dbReference type="SAM" id="MobiDB-lite"/>
    </source>
</evidence>
<reference evidence="2" key="1">
    <citation type="submission" date="2019-06" db="EMBL/GenBank/DDBJ databases">
        <authorList>
            <person name="Murdoch R.W."/>
            <person name="Fathepure B."/>
        </authorList>
    </citation>
    <scope>NUCLEOTIDE SEQUENCE</scope>
</reference>
<feature type="compositionally biased region" description="Basic and acidic residues" evidence="1">
    <location>
        <begin position="207"/>
        <end position="219"/>
    </location>
</feature>
<feature type="region of interest" description="Disordered" evidence="1">
    <location>
        <begin position="136"/>
        <end position="161"/>
    </location>
</feature>
<evidence type="ECO:0000313" key="2">
    <source>
        <dbReference type="EMBL" id="QEA07134.1"/>
    </source>
</evidence>
<dbReference type="AlphaFoldDB" id="A0A5B8RHY8"/>
<protein>
    <submittedName>
        <fullName evidence="2">Uncharacterized protein</fullName>
    </submittedName>
</protein>
<dbReference type="EMBL" id="MN079205">
    <property type="protein sequence ID" value="QEA07134.1"/>
    <property type="molecule type" value="Genomic_DNA"/>
</dbReference>
<feature type="region of interest" description="Disordered" evidence="1">
    <location>
        <begin position="197"/>
        <end position="219"/>
    </location>
</feature>
<accession>A0A5B8RHY8</accession>